<dbReference type="InterPro" id="IPR056823">
    <property type="entry name" value="TEN-like_YD-shell"/>
</dbReference>
<name>A0ABU3XJL9_9GAMM</name>
<dbReference type="NCBIfam" id="TIGR01643">
    <property type="entry name" value="YD_repeat_2x"/>
    <property type="match status" value="2"/>
</dbReference>
<reference evidence="5 6" key="1">
    <citation type="submission" date="2023-10" db="EMBL/GenBank/DDBJ databases">
        <title>Pseudomonas otitidis isolated from a paediatric patient with cystic fibrosis in Chile.</title>
        <authorList>
            <person name="Amsteins-Romero L."/>
            <person name="Opazo-Capurro A."/>
            <person name="Matus-Kohler M."/>
            <person name="Gonzalez-Rocha G."/>
        </authorList>
    </citation>
    <scope>NUCLEOTIDE SEQUENCE [LARGE SCALE GENOMIC DNA]</scope>
    <source>
        <strain evidence="5 6">P-714</strain>
    </source>
</reference>
<evidence type="ECO:0000256" key="1">
    <source>
        <dbReference type="ARBA" id="ARBA00022737"/>
    </source>
</evidence>
<dbReference type="Pfam" id="PF05593">
    <property type="entry name" value="RHS_repeat"/>
    <property type="match status" value="1"/>
</dbReference>
<sequence>MTLFISTPIAAQPYHWEVNAYPNGWQGISYPSAEATCDIDGYTSSTERLVYRGLKFLAPDSAECVYDYYLYGEYKGQTNVNARAQRMGDNCKANTSYNTKTGACDSIPSDLGQRCDGETSVDAPKIRQLDTSCKPLSQSTAQRGTPTSQSCPVSGDPINFSVGNSFQTETDYSNGKELELRRFYNSIDGSWRHNYSDNLRLSENFVTLETHDGREINFNIQGNSASSEATRSGHLERTPDYWFYTSPERRKLTFDRGGKLIRIDQPSGTYQVIQYFGTLLRIYSSTGASLSLYEDGLHQPQTLTVGDLSITYAYANLQRLESVTRTYSPSGKTEKRSYVYDGDSRRLTGIIDERGIRSVTWTYDAQGRATSSAFANDIGKVAIRYNTDGTTTVTNELGKETVFHFELINGFKHISRIEGEPTANCPESNASYTYDQNGLMTSKTDAKGIITQYAYNDQGLEISRTEAFGTPLARTTTTDWDTTLFVPIRKTTPDQTTTYRYDAQGRLLSQQTASNQ</sequence>
<accession>A0ABU3XJL9</accession>
<keyword evidence="1" id="KW-0677">Repeat</keyword>
<proteinExistence type="predicted"/>
<organism evidence="5 6">
    <name type="scientific">Metapseudomonas otitidis</name>
    <dbReference type="NCBI Taxonomy" id="319939"/>
    <lineage>
        <taxon>Bacteria</taxon>
        <taxon>Pseudomonadati</taxon>
        <taxon>Pseudomonadota</taxon>
        <taxon>Gammaproteobacteria</taxon>
        <taxon>Pseudomonadales</taxon>
        <taxon>Pseudomonadaceae</taxon>
        <taxon>Metapseudomonas</taxon>
    </lineage>
</organism>
<dbReference type="EMBL" id="JAWJUL010000004">
    <property type="protein sequence ID" value="MDV3438128.1"/>
    <property type="molecule type" value="Genomic_DNA"/>
</dbReference>
<protein>
    <submittedName>
        <fullName evidence="5">DUF6531 domain-containing protein</fullName>
    </submittedName>
</protein>
<dbReference type="Proteomes" id="UP001273935">
    <property type="component" value="Unassembled WGS sequence"/>
</dbReference>
<dbReference type="Pfam" id="PF20148">
    <property type="entry name" value="DUF6531"/>
    <property type="match status" value="1"/>
</dbReference>
<keyword evidence="6" id="KW-1185">Reference proteome</keyword>
<evidence type="ECO:0000313" key="5">
    <source>
        <dbReference type="EMBL" id="MDV3438128.1"/>
    </source>
</evidence>
<evidence type="ECO:0000259" key="3">
    <source>
        <dbReference type="Pfam" id="PF20148"/>
    </source>
</evidence>
<dbReference type="RefSeq" id="WP_317233429.1">
    <property type="nucleotide sequence ID" value="NZ_JAWJUL010000004.1"/>
</dbReference>
<dbReference type="Gene3D" id="2.180.10.10">
    <property type="entry name" value="RHS repeat-associated core"/>
    <property type="match status" value="1"/>
</dbReference>
<dbReference type="Pfam" id="PF25023">
    <property type="entry name" value="TEN_YD-shell"/>
    <property type="match status" value="1"/>
</dbReference>
<gene>
    <name evidence="5" type="ORF">R0G64_01635</name>
</gene>
<dbReference type="InterPro" id="IPR006530">
    <property type="entry name" value="YD"/>
</dbReference>
<evidence type="ECO:0000256" key="2">
    <source>
        <dbReference type="SAM" id="MobiDB-lite"/>
    </source>
</evidence>
<comment type="caution">
    <text evidence="5">The sequence shown here is derived from an EMBL/GenBank/DDBJ whole genome shotgun (WGS) entry which is preliminary data.</text>
</comment>
<dbReference type="InterPro" id="IPR045351">
    <property type="entry name" value="DUF6531"/>
</dbReference>
<evidence type="ECO:0000259" key="4">
    <source>
        <dbReference type="Pfam" id="PF25023"/>
    </source>
</evidence>
<feature type="region of interest" description="Disordered" evidence="2">
    <location>
        <begin position="134"/>
        <end position="154"/>
    </location>
</feature>
<dbReference type="InterPro" id="IPR031325">
    <property type="entry name" value="RHS_repeat"/>
</dbReference>
<feature type="domain" description="DUF6531" evidence="3">
    <location>
        <begin position="155"/>
        <end position="218"/>
    </location>
</feature>
<feature type="domain" description="Teneurin-like YD-shell" evidence="4">
    <location>
        <begin position="381"/>
        <end position="469"/>
    </location>
</feature>
<evidence type="ECO:0000313" key="6">
    <source>
        <dbReference type="Proteomes" id="UP001273935"/>
    </source>
</evidence>
<feature type="compositionally biased region" description="Polar residues" evidence="2">
    <location>
        <begin position="134"/>
        <end position="152"/>
    </location>
</feature>